<proteinExistence type="predicted"/>
<evidence type="ECO:0000313" key="1">
    <source>
        <dbReference type="EMBL" id="KRZ13972.1"/>
    </source>
</evidence>
<reference evidence="1 2" key="1">
    <citation type="submission" date="2015-01" db="EMBL/GenBank/DDBJ databases">
        <title>Evolution of Trichinella species and genotypes.</title>
        <authorList>
            <person name="Korhonen P.K."/>
            <person name="Edoardo P."/>
            <person name="Giuseppe L.R."/>
            <person name="Gasser R.B."/>
        </authorList>
    </citation>
    <scope>NUCLEOTIDE SEQUENCE [LARGE SCALE GENOMIC DNA]</scope>
    <source>
        <strain evidence="1">ISS1029</strain>
    </source>
</reference>
<organism evidence="1 2">
    <name type="scientific">Trichinella zimbabwensis</name>
    <dbReference type="NCBI Taxonomy" id="268475"/>
    <lineage>
        <taxon>Eukaryota</taxon>
        <taxon>Metazoa</taxon>
        <taxon>Ecdysozoa</taxon>
        <taxon>Nematoda</taxon>
        <taxon>Enoplea</taxon>
        <taxon>Dorylaimia</taxon>
        <taxon>Trichinellida</taxon>
        <taxon>Trichinellidae</taxon>
        <taxon>Trichinella</taxon>
    </lineage>
</organism>
<comment type="caution">
    <text evidence="1">The sequence shown here is derived from an EMBL/GenBank/DDBJ whole genome shotgun (WGS) entry which is preliminary data.</text>
</comment>
<protein>
    <submittedName>
        <fullName evidence="1">Uncharacterized protein</fullName>
    </submittedName>
</protein>
<dbReference type="Proteomes" id="UP000055024">
    <property type="component" value="Unassembled WGS sequence"/>
</dbReference>
<gene>
    <name evidence="1" type="ORF">T11_1103</name>
</gene>
<sequence length="119" mass="13316">MVTYLAKTGSHSSHQVRMVSHVQLGRLRCGKGPSSHVSSPMTGQCPKIELFLLVSLFAWTSLFSIFKGRNWSVLEKHPPPLSLDCALLSGKCLLKIRHQTKWKFKKTAPMEKANPTTAR</sequence>
<dbReference type="EMBL" id="JYDP01000028">
    <property type="protein sequence ID" value="KRZ13972.1"/>
    <property type="molecule type" value="Genomic_DNA"/>
</dbReference>
<evidence type="ECO:0000313" key="2">
    <source>
        <dbReference type="Proteomes" id="UP000055024"/>
    </source>
</evidence>
<dbReference type="AlphaFoldDB" id="A0A0V1HUR1"/>
<keyword evidence="2" id="KW-1185">Reference proteome</keyword>
<accession>A0A0V1HUR1</accession>
<name>A0A0V1HUR1_9BILA</name>